<evidence type="ECO:0000256" key="2">
    <source>
        <dbReference type="ARBA" id="ARBA00022692"/>
    </source>
</evidence>
<feature type="transmembrane region" description="Helical" evidence="5">
    <location>
        <begin position="318"/>
        <end position="335"/>
    </location>
</feature>
<dbReference type="PROSITE" id="PS00216">
    <property type="entry name" value="SUGAR_TRANSPORT_1"/>
    <property type="match status" value="1"/>
</dbReference>
<feature type="transmembrane region" description="Helical" evidence="5">
    <location>
        <begin position="368"/>
        <end position="388"/>
    </location>
</feature>
<dbReference type="InterPro" id="IPR036259">
    <property type="entry name" value="MFS_trans_sf"/>
</dbReference>
<feature type="transmembrane region" description="Helical" evidence="5">
    <location>
        <begin position="400"/>
        <end position="422"/>
    </location>
</feature>
<evidence type="ECO:0000256" key="3">
    <source>
        <dbReference type="ARBA" id="ARBA00022989"/>
    </source>
</evidence>
<dbReference type="PROSITE" id="PS50850">
    <property type="entry name" value="MFS"/>
    <property type="match status" value="1"/>
</dbReference>
<evidence type="ECO:0000259" key="6">
    <source>
        <dbReference type="PROSITE" id="PS50850"/>
    </source>
</evidence>
<feature type="transmembrane region" description="Helical" evidence="5">
    <location>
        <begin position="428"/>
        <end position="447"/>
    </location>
</feature>
<comment type="subcellular location">
    <subcellularLocation>
        <location evidence="1">Membrane</location>
        <topology evidence="1">Multi-pass membrane protein</topology>
    </subcellularLocation>
</comment>
<sequence length="733" mass="84787">MDDINNDNVKYNNILRNDSNDSIGSINDKLNINYNYIEEEMGINDKINFNIKEMKSEDIFNNCIYINPCSYINQQHLDIIIEEGENDSYSTYYQVSYSEESINFNEYGKGHQTLNKSETEINKHKNDIIKNHFLKTSNKSRCTLIDIDFEGILKLIGGCNRWQILIFLIISLHQIPHAMFNLGVIYMMYQPDHWCKIDNFTKESVDNRMFLINTIWDWSAILESGLLYPIIDNENYPKVHKHDQCNFYNRNNDEIFEIFKDINFYNINNTIYSKSLINSSVIKKCKSWEYDTSIMKETVVTKFNRVCDNNWSRAHVHLSYSIGYLIGCLIGGYISDKYGRKTTLLTFTFLATFFALLLPSTIDFESFLIIRLFLAICNEASNLAAYILCMEVTGVQYRAIVGCLLQIPWALGYILLTFMAFISRSWIFIQYFTTLLLAISILLFYFIPESPRWLIVIGKVYNAEMIIRKASKINKKSLPSDLELVTHKGKNTLINKNKKFKFLKLLMLSNMAWKNGIVFFIWSSAALVYYGLVIVISDQSKPDRSIFSGNFFLNNIIAGIIELPTLGICLFLMRYGRRKAEMTMFVSTGISLILSMIFIIMEDPKTSFTFMLLSKMFIQGAFNVLYIFTAEIYPTIYRNSAVGVSSMIGRVGSALSGYVAVSFDFTVPYIPMSIFAFLSLIAAAMVMFLPETKDVPLPETIWDAIILRKNVDRKVNYNQKKDINIQNKNFLYN</sequence>
<feature type="transmembrane region" description="Helical" evidence="5">
    <location>
        <begin position="342"/>
        <end position="362"/>
    </location>
</feature>
<evidence type="ECO:0000256" key="4">
    <source>
        <dbReference type="ARBA" id="ARBA00023136"/>
    </source>
</evidence>
<evidence type="ECO:0000313" key="8">
    <source>
        <dbReference type="WBParaSite" id="SVE_0129900.1"/>
    </source>
</evidence>
<feature type="transmembrane region" description="Helical" evidence="5">
    <location>
        <begin position="669"/>
        <end position="689"/>
    </location>
</feature>
<dbReference type="Proteomes" id="UP000035680">
    <property type="component" value="Unassembled WGS sequence"/>
</dbReference>
<dbReference type="InterPro" id="IPR005829">
    <property type="entry name" value="Sugar_transporter_CS"/>
</dbReference>
<dbReference type="WBParaSite" id="SVE_0129900.1">
    <property type="protein sequence ID" value="SVE_0129900.1"/>
    <property type="gene ID" value="SVE_0129900"/>
</dbReference>
<feature type="transmembrane region" description="Helical" evidence="5">
    <location>
        <begin position="164"/>
        <end position="189"/>
    </location>
</feature>
<feature type="transmembrane region" description="Helical" evidence="5">
    <location>
        <begin position="517"/>
        <end position="536"/>
    </location>
</feature>
<dbReference type="Gene3D" id="1.20.1250.20">
    <property type="entry name" value="MFS general substrate transporter like domains"/>
    <property type="match status" value="1"/>
</dbReference>
<keyword evidence="3 5" id="KW-1133">Transmembrane helix</keyword>
<reference evidence="8" key="2">
    <citation type="submission" date="2015-08" db="UniProtKB">
        <authorList>
            <consortium name="WormBaseParasite"/>
        </authorList>
    </citation>
    <scope>IDENTIFICATION</scope>
</reference>
<dbReference type="InterPro" id="IPR005828">
    <property type="entry name" value="MFS_sugar_transport-like"/>
</dbReference>
<feature type="transmembrane region" description="Helical" evidence="5">
    <location>
        <begin position="556"/>
        <end position="575"/>
    </location>
</feature>
<feature type="domain" description="Major facilitator superfamily (MFS) profile" evidence="6">
    <location>
        <begin position="254"/>
        <end position="694"/>
    </location>
</feature>
<dbReference type="PANTHER" id="PTHR24064">
    <property type="entry name" value="SOLUTE CARRIER FAMILY 22 MEMBER"/>
    <property type="match status" value="1"/>
</dbReference>
<protein>
    <submittedName>
        <fullName evidence="8">Solute carrier family 22 member 13 (inferred by orthology to a human protein)</fullName>
    </submittedName>
</protein>
<dbReference type="AlphaFoldDB" id="A0A0K0EXP5"/>
<feature type="transmembrane region" description="Helical" evidence="5">
    <location>
        <begin position="582"/>
        <end position="601"/>
    </location>
</feature>
<name>A0A0K0EXP5_STRVS</name>
<dbReference type="InterPro" id="IPR020846">
    <property type="entry name" value="MFS_dom"/>
</dbReference>
<feature type="transmembrane region" description="Helical" evidence="5">
    <location>
        <begin position="640"/>
        <end position="663"/>
    </location>
</feature>
<evidence type="ECO:0000313" key="7">
    <source>
        <dbReference type="Proteomes" id="UP000035680"/>
    </source>
</evidence>
<reference evidence="7" key="1">
    <citation type="submission" date="2014-07" db="EMBL/GenBank/DDBJ databases">
        <authorList>
            <person name="Martin A.A"/>
            <person name="De Silva N."/>
        </authorList>
    </citation>
    <scope>NUCLEOTIDE SEQUENCE</scope>
</reference>
<dbReference type="GO" id="GO:0022857">
    <property type="term" value="F:transmembrane transporter activity"/>
    <property type="evidence" value="ECO:0007669"/>
    <property type="project" value="InterPro"/>
</dbReference>
<evidence type="ECO:0000256" key="5">
    <source>
        <dbReference type="SAM" id="Phobius"/>
    </source>
</evidence>
<dbReference type="GO" id="GO:0016020">
    <property type="term" value="C:membrane"/>
    <property type="evidence" value="ECO:0007669"/>
    <property type="project" value="UniProtKB-SubCell"/>
</dbReference>
<accession>A0A0K0EXP5</accession>
<dbReference type="CDD" id="cd17317">
    <property type="entry name" value="MFS_SLC22"/>
    <property type="match status" value="1"/>
</dbReference>
<keyword evidence="4 5" id="KW-0472">Membrane</keyword>
<dbReference type="SUPFAM" id="SSF103473">
    <property type="entry name" value="MFS general substrate transporter"/>
    <property type="match status" value="1"/>
</dbReference>
<organism evidence="7 8">
    <name type="scientific">Strongyloides venezuelensis</name>
    <name type="common">Threadworm</name>
    <dbReference type="NCBI Taxonomy" id="75913"/>
    <lineage>
        <taxon>Eukaryota</taxon>
        <taxon>Metazoa</taxon>
        <taxon>Ecdysozoa</taxon>
        <taxon>Nematoda</taxon>
        <taxon>Chromadorea</taxon>
        <taxon>Rhabditida</taxon>
        <taxon>Tylenchina</taxon>
        <taxon>Panagrolaimomorpha</taxon>
        <taxon>Strongyloidoidea</taxon>
        <taxon>Strongyloididae</taxon>
        <taxon>Strongyloides</taxon>
    </lineage>
</organism>
<proteinExistence type="predicted"/>
<feature type="transmembrane region" description="Helical" evidence="5">
    <location>
        <begin position="607"/>
        <end position="628"/>
    </location>
</feature>
<evidence type="ECO:0000256" key="1">
    <source>
        <dbReference type="ARBA" id="ARBA00004141"/>
    </source>
</evidence>
<dbReference type="Pfam" id="PF00083">
    <property type="entry name" value="Sugar_tr"/>
    <property type="match status" value="1"/>
</dbReference>
<keyword evidence="7" id="KW-1185">Reference proteome</keyword>
<dbReference type="STRING" id="75913.A0A0K0EXP5"/>
<keyword evidence="2 5" id="KW-0812">Transmembrane</keyword>